<accession>A0A212JIT2</accession>
<dbReference type="EMBL" id="FLUQ01000001">
    <property type="protein sequence ID" value="SBV99346.1"/>
    <property type="molecule type" value="Genomic_DNA"/>
</dbReference>
<evidence type="ECO:0000256" key="1">
    <source>
        <dbReference type="SAM" id="Phobius"/>
    </source>
</evidence>
<name>A0A212JIT2_9DELT</name>
<dbReference type="Pfam" id="PF05437">
    <property type="entry name" value="AzlD"/>
    <property type="match status" value="1"/>
</dbReference>
<evidence type="ECO:0000313" key="2">
    <source>
        <dbReference type="EMBL" id="SBV99346.1"/>
    </source>
</evidence>
<feature type="transmembrane region" description="Helical" evidence="1">
    <location>
        <begin position="97"/>
        <end position="114"/>
    </location>
</feature>
<gene>
    <name evidence="2" type="ORF">KL86DPRO_11570</name>
</gene>
<sequence length="115" mass="12610">MHNLLPMDQLLLILGMAAVTYLPRVLPLWLLSSKSLHPAFMRWLEMVPPAVLAALLAPALFLQKDATGAESLFISRDNLFLLAAVPAFLVAWKTKSFFGTVAAGMAAVAALRWFM</sequence>
<keyword evidence="1" id="KW-0812">Transmembrane</keyword>
<protein>
    <submittedName>
        <fullName evidence="2">Branched-chain amino acid transport</fullName>
    </submittedName>
</protein>
<keyword evidence="1" id="KW-0472">Membrane</keyword>
<dbReference type="AlphaFoldDB" id="A0A212JIT2"/>
<feature type="transmembrane region" description="Helical" evidence="1">
    <location>
        <begin position="12"/>
        <end position="31"/>
    </location>
</feature>
<proteinExistence type="predicted"/>
<reference evidence="2" key="1">
    <citation type="submission" date="2016-04" db="EMBL/GenBank/DDBJ databases">
        <authorList>
            <person name="Evans L.H."/>
            <person name="Alamgir A."/>
            <person name="Owens N."/>
            <person name="Weber N.D."/>
            <person name="Virtaneva K."/>
            <person name="Barbian K."/>
            <person name="Babar A."/>
            <person name="Rosenke K."/>
        </authorList>
    </citation>
    <scope>NUCLEOTIDE SEQUENCE</scope>
    <source>
        <strain evidence="2">86</strain>
    </source>
</reference>
<feature type="transmembrane region" description="Helical" evidence="1">
    <location>
        <begin position="43"/>
        <end position="61"/>
    </location>
</feature>
<keyword evidence="1" id="KW-1133">Transmembrane helix</keyword>
<organism evidence="2">
    <name type="scientific">uncultured delta proteobacterium</name>
    <dbReference type="NCBI Taxonomy" id="34034"/>
    <lineage>
        <taxon>Bacteria</taxon>
        <taxon>Deltaproteobacteria</taxon>
        <taxon>environmental samples</taxon>
    </lineage>
</organism>
<dbReference type="InterPro" id="IPR008407">
    <property type="entry name" value="Brnchd-chn_aa_trnsp_AzlD"/>
</dbReference>